<reference evidence="3" key="1">
    <citation type="submission" date="2023-10" db="EMBL/GenBank/DDBJ databases">
        <title>Genome assemblies of two species of porcelain crab, Petrolisthes cinctipes and Petrolisthes manimaculis (Anomura: Porcellanidae).</title>
        <authorList>
            <person name="Angst P."/>
        </authorList>
    </citation>
    <scope>NUCLEOTIDE SEQUENCE</scope>
    <source>
        <strain evidence="3">PB745_01</strain>
        <tissue evidence="3">Gill</tissue>
    </source>
</reference>
<dbReference type="Gene3D" id="3.30.420.10">
    <property type="entry name" value="Ribonuclease H-like superfamily/Ribonuclease H"/>
    <property type="match status" value="1"/>
</dbReference>
<feature type="region of interest" description="Disordered" evidence="1">
    <location>
        <begin position="1"/>
        <end position="25"/>
    </location>
</feature>
<sequence>MHPSREWVDTSQSDTSDSYSRQVPPGEGERFVIVAACTVNGFIEDSFLCFPAKNKSGDYHGEMNATLFIRWLTTSLLPALAEPSVLVIDNAPYHNKQTEESRCPTTATIKPDLIKWLECRKIKFPLNATRPELLQLCKQNRPQTQYKIDDIIRSWGHEVVRLPPAHPELNAIKQVWGSMKRIVRCSLQRFTRTKEVWEVTLSHLTLRISHLTFRAAIISAMDLHEVFDFKENGFDNVIEKVTEDSVTIRTNIRTRDDFKKWNEVYMVKTHSRFNSKRLRSVGERKLFREVLICHHGVKHKGVKKTYTG</sequence>
<dbReference type="EMBL" id="JAWQEG010001311">
    <property type="protein sequence ID" value="KAK3880602.1"/>
    <property type="molecule type" value="Genomic_DNA"/>
</dbReference>
<dbReference type="PANTHER" id="PTHR33939:SF1">
    <property type="entry name" value="DUF4371 DOMAIN-CONTAINING PROTEIN"/>
    <property type="match status" value="1"/>
</dbReference>
<dbReference type="Proteomes" id="UP001286313">
    <property type="component" value="Unassembled WGS sequence"/>
</dbReference>
<keyword evidence="4" id="KW-1185">Reference proteome</keyword>
<dbReference type="InterPro" id="IPR038717">
    <property type="entry name" value="Tc1-like_DDE_dom"/>
</dbReference>
<evidence type="ECO:0000259" key="2">
    <source>
        <dbReference type="Pfam" id="PF13358"/>
    </source>
</evidence>
<dbReference type="AlphaFoldDB" id="A0AAE1FU54"/>
<evidence type="ECO:0000313" key="3">
    <source>
        <dbReference type="EMBL" id="KAK3880602.1"/>
    </source>
</evidence>
<evidence type="ECO:0000256" key="1">
    <source>
        <dbReference type="SAM" id="MobiDB-lite"/>
    </source>
</evidence>
<dbReference type="InterPro" id="IPR036397">
    <property type="entry name" value="RNaseH_sf"/>
</dbReference>
<proteinExistence type="predicted"/>
<feature type="compositionally biased region" description="Low complexity" evidence="1">
    <location>
        <begin position="9"/>
        <end position="20"/>
    </location>
</feature>
<dbReference type="PANTHER" id="PTHR33939">
    <property type="entry name" value="PROTEIN CBG22215"/>
    <property type="match status" value="1"/>
</dbReference>
<accession>A0AAE1FU54</accession>
<comment type="caution">
    <text evidence="3">The sequence shown here is derived from an EMBL/GenBank/DDBJ whole genome shotgun (WGS) entry which is preliminary data.</text>
</comment>
<dbReference type="Pfam" id="PF13358">
    <property type="entry name" value="DDE_3"/>
    <property type="match status" value="1"/>
</dbReference>
<dbReference type="GO" id="GO:0003676">
    <property type="term" value="F:nucleic acid binding"/>
    <property type="evidence" value="ECO:0007669"/>
    <property type="project" value="InterPro"/>
</dbReference>
<gene>
    <name evidence="3" type="ORF">Pcinc_014923</name>
</gene>
<name>A0AAE1FU54_PETCI</name>
<evidence type="ECO:0000313" key="4">
    <source>
        <dbReference type="Proteomes" id="UP001286313"/>
    </source>
</evidence>
<organism evidence="3 4">
    <name type="scientific">Petrolisthes cinctipes</name>
    <name type="common">Flat porcelain crab</name>
    <dbReference type="NCBI Taxonomy" id="88211"/>
    <lineage>
        <taxon>Eukaryota</taxon>
        <taxon>Metazoa</taxon>
        <taxon>Ecdysozoa</taxon>
        <taxon>Arthropoda</taxon>
        <taxon>Crustacea</taxon>
        <taxon>Multicrustacea</taxon>
        <taxon>Malacostraca</taxon>
        <taxon>Eumalacostraca</taxon>
        <taxon>Eucarida</taxon>
        <taxon>Decapoda</taxon>
        <taxon>Pleocyemata</taxon>
        <taxon>Anomura</taxon>
        <taxon>Galatheoidea</taxon>
        <taxon>Porcellanidae</taxon>
        <taxon>Petrolisthes</taxon>
    </lineage>
</organism>
<feature type="domain" description="Tc1-like transposase DDE" evidence="2">
    <location>
        <begin position="59"/>
        <end position="185"/>
    </location>
</feature>
<protein>
    <recommendedName>
        <fullName evidence="2">Tc1-like transposase DDE domain-containing protein</fullName>
    </recommendedName>
</protein>